<dbReference type="Pfam" id="PF08592">
    <property type="entry name" value="Anthrone_oxy"/>
    <property type="match status" value="1"/>
</dbReference>
<dbReference type="AlphaFoldDB" id="K0JSH9"/>
<keyword evidence="1" id="KW-1133">Transmembrane helix</keyword>
<feature type="transmembrane region" description="Helical" evidence="1">
    <location>
        <begin position="20"/>
        <end position="45"/>
    </location>
</feature>
<dbReference type="eggNOG" id="COG5500">
    <property type="taxonomic scope" value="Bacteria"/>
</dbReference>
<evidence type="ECO:0000313" key="2">
    <source>
        <dbReference type="EMBL" id="CCH28836.1"/>
    </source>
</evidence>
<dbReference type="Proteomes" id="UP000006281">
    <property type="component" value="Chromosome"/>
</dbReference>
<evidence type="ECO:0000256" key="1">
    <source>
        <dbReference type="SAM" id="Phobius"/>
    </source>
</evidence>
<proteinExistence type="predicted"/>
<dbReference type="STRING" id="1179773.BN6_15120"/>
<evidence type="ECO:0000313" key="3">
    <source>
        <dbReference type="Proteomes" id="UP000006281"/>
    </source>
</evidence>
<keyword evidence="1" id="KW-0472">Membrane</keyword>
<dbReference type="KEGG" id="sesp:BN6_15120"/>
<feature type="transmembrane region" description="Helical" evidence="1">
    <location>
        <begin position="96"/>
        <end position="116"/>
    </location>
</feature>
<keyword evidence="3" id="KW-1185">Reference proteome</keyword>
<name>K0JSH9_SACES</name>
<dbReference type="EMBL" id="HE804045">
    <property type="protein sequence ID" value="CCH28836.1"/>
    <property type="molecule type" value="Genomic_DNA"/>
</dbReference>
<organism evidence="2 3">
    <name type="scientific">Saccharothrix espanaensis (strain ATCC 51144 / DSM 44229 / JCM 9112 / NBRC 15066 / NRRL 15764)</name>
    <dbReference type="NCBI Taxonomy" id="1179773"/>
    <lineage>
        <taxon>Bacteria</taxon>
        <taxon>Bacillati</taxon>
        <taxon>Actinomycetota</taxon>
        <taxon>Actinomycetes</taxon>
        <taxon>Pseudonocardiales</taxon>
        <taxon>Pseudonocardiaceae</taxon>
        <taxon>Saccharothrix</taxon>
    </lineage>
</organism>
<feature type="transmembrane region" description="Helical" evidence="1">
    <location>
        <begin position="66"/>
        <end position="90"/>
    </location>
</feature>
<dbReference type="InterPro" id="IPR013901">
    <property type="entry name" value="Anthrone_oxy"/>
</dbReference>
<protein>
    <recommendedName>
        <fullName evidence="4">Integral membrane protein</fullName>
    </recommendedName>
</protein>
<reference evidence="2 3" key="1">
    <citation type="journal article" date="2012" name="BMC Genomics">
        <title>Complete genome sequence of Saccharothrix espanaensis DSM 44229T and comparison to the other completely sequenced Pseudonocardiaceae.</title>
        <authorList>
            <person name="Strobel T."/>
            <person name="Al-Dilaimi A."/>
            <person name="Blom J."/>
            <person name="Gessner A."/>
            <person name="Kalinowski J."/>
            <person name="Luzhetska M."/>
            <person name="Puhler A."/>
            <person name="Szczepanowski R."/>
            <person name="Bechthold A."/>
            <person name="Ruckert C."/>
        </authorList>
    </citation>
    <scope>NUCLEOTIDE SEQUENCE [LARGE SCALE GENOMIC DNA]</scope>
    <source>
        <strain evidence="3">ATCC 51144 / DSM 44229 / JCM 9112 / NBRC 15066 / NRRL 15764</strain>
    </source>
</reference>
<keyword evidence="1" id="KW-0812">Transmembrane</keyword>
<dbReference type="PATRIC" id="fig|1179773.3.peg.1517"/>
<evidence type="ECO:0008006" key="4">
    <source>
        <dbReference type="Google" id="ProtNLM"/>
    </source>
</evidence>
<feature type="transmembrane region" description="Helical" evidence="1">
    <location>
        <begin position="143"/>
        <end position="163"/>
    </location>
</feature>
<sequence>MASSPCAMESLGAVGLTVPMFTLTIIAALGCGLMAGVFFAFSAMVMPGLRRATPAEGLAAMRAINIAVVNPAFLLVFLGTGAVSVTAAALGGTTTGWVGAGLYLLGGIVFTAAYHIPRNSALEREGTTEYWARYLREWVPGNHVRAIACLGAALAFTLAAVQLQ</sequence>
<dbReference type="HOGENOM" id="CLU_111152_2_2_11"/>
<gene>
    <name evidence="2" type="ordered locus">BN6_15120</name>
</gene>
<accession>K0JSH9</accession>